<dbReference type="InterPro" id="IPR009051">
    <property type="entry name" value="Helical_ferredxn"/>
</dbReference>
<name>A0A397S1I3_9MOLU</name>
<dbReference type="InterPro" id="IPR006005">
    <property type="entry name" value="Glut_synth_ssu1"/>
</dbReference>
<evidence type="ECO:0000259" key="6">
    <source>
        <dbReference type="Pfam" id="PF14691"/>
    </source>
</evidence>
<dbReference type="InterPro" id="IPR036188">
    <property type="entry name" value="FAD/NAD-bd_sf"/>
</dbReference>
<gene>
    <name evidence="7" type="ORF">EI71_00110</name>
</gene>
<reference evidence="7 8" key="1">
    <citation type="submission" date="2018-08" db="EMBL/GenBank/DDBJ databases">
        <title>Genomic Encyclopedia of Archaeal and Bacterial Type Strains, Phase II (KMG-II): from individual species to whole genera.</title>
        <authorList>
            <person name="Goeker M."/>
        </authorList>
    </citation>
    <scope>NUCLEOTIDE SEQUENCE [LARGE SCALE GENOMIC DNA]</scope>
    <source>
        <strain evidence="7 8">ATCC 27112</strain>
    </source>
</reference>
<accession>A0A397S1I3</accession>
<evidence type="ECO:0000313" key="7">
    <source>
        <dbReference type="EMBL" id="RIA78549.1"/>
    </source>
</evidence>
<dbReference type="GO" id="GO:0016639">
    <property type="term" value="F:oxidoreductase activity, acting on the CH-NH2 group of donors, NAD or NADP as acceptor"/>
    <property type="evidence" value="ECO:0007669"/>
    <property type="project" value="InterPro"/>
</dbReference>
<dbReference type="SUPFAM" id="SSF51971">
    <property type="entry name" value="Nucleotide-binding domain"/>
    <property type="match status" value="1"/>
</dbReference>
<keyword evidence="1" id="KW-0028">Amino-acid biosynthesis</keyword>
<proteinExistence type="predicted"/>
<evidence type="ECO:0000256" key="4">
    <source>
        <dbReference type="ARBA" id="ARBA00029440"/>
    </source>
</evidence>
<dbReference type="OrthoDB" id="9807946at2"/>
<dbReference type="PANTHER" id="PTHR43100:SF3">
    <property type="entry name" value="FAD_NAD(P)-BINDING DOMAIN-CONTAINING PROTEIN"/>
    <property type="match status" value="1"/>
</dbReference>
<feature type="domain" description="FAD/NAD(P)-binding" evidence="5">
    <location>
        <begin position="154"/>
        <end position="462"/>
    </location>
</feature>
<dbReference type="GO" id="GO:0051536">
    <property type="term" value="F:iron-sulfur cluster binding"/>
    <property type="evidence" value="ECO:0007669"/>
    <property type="project" value="InterPro"/>
</dbReference>
<protein>
    <submittedName>
        <fullName evidence="7">Glutamate synthase (NADPH/NADH) small chain</fullName>
    </submittedName>
</protein>
<dbReference type="FunCoup" id="A0A397S1I3">
    <property type="interactions" value="219"/>
</dbReference>
<dbReference type="GO" id="GO:0006537">
    <property type="term" value="P:glutamate biosynthetic process"/>
    <property type="evidence" value="ECO:0007669"/>
    <property type="project" value="UniProtKB-KW"/>
</dbReference>
<feature type="domain" description="Dihydroprymidine dehydrogenase" evidence="6">
    <location>
        <begin position="23"/>
        <end position="140"/>
    </location>
</feature>
<dbReference type="InterPro" id="IPR028261">
    <property type="entry name" value="DPD_II"/>
</dbReference>
<comment type="pathway">
    <text evidence="4">Amino-acid biosynthesis.</text>
</comment>
<dbReference type="RefSeq" id="WP_119015293.1">
    <property type="nucleotide sequence ID" value="NZ_QXEV01000001.1"/>
</dbReference>
<dbReference type="Gene3D" id="3.50.50.60">
    <property type="entry name" value="FAD/NAD(P)-binding domain"/>
    <property type="match status" value="2"/>
</dbReference>
<dbReference type="PRINTS" id="PR00419">
    <property type="entry name" value="ADXRDTASE"/>
</dbReference>
<dbReference type="Pfam" id="PF14691">
    <property type="entry name" value="Fer4_20"/>
    <property type="match status" value="1"/>
</dbReference>
<dbReference type="Gene3D" id="1.10.1060.10">
    <property type="entry name" value="Alpha-helical ferredoxin"/>
    <property type="match status" value="1"/>
</dbReference>
<evidence type="ECO:0000313" key="8">
    <source>
        <dbReference type="Proteomes" id="UP000266506"/>
    </source>
</evidence>
<evidence type="ECO:0000256" key="1">
    <source>
        <dbReference type="ARBA" id="ARBA00022605"/>
    </source>
</evidence>
<dbReference type="EMBL" id="QXEV01000001">
    <property type="protein sequence ID" value="RIA78549.1"/>
    <property type="molecule type" value="Genomic_DNA"/>
</dbReference>
<dbReference type="NCBIfam" id="TIGR01317">
    <property type="entry name" value="GOGAT_sm_gam"/>
    <property type="match status" value="1"/>
</dbReference>
<evidence type="ECO:0000256" key="2">
    <source>
        <dbReference type="ARBA" id="ARBA00023002"/>
    </source>
</evidence>
<dbReference type="Pfam" id="PF07992">
    <property type="entry name" value="Pyr_redox_2"/>
    <property type="match status" value="1"/>
</dbReference>
<dbReference type="SUPFAM" id="SSF46548">
    <property type="entry name" value="alpha-helical ferredoxin"/>
    <property type="match status" value="1"/>
</dbReference>
<keyword evidence="3" id="KW-0314">Glutamate biosynthesis</keyword>
<dbReference type="InParanoid" id="A0A397S1I3"/>
<keyword evidence="2" id="KW-0560">Oxidoreductase</keyword>
<comment type="caution">
    <text evidence="7">The sequence shown here is derived from an EMBL/GenBank/DDBJ whole genome shotgun (WGS) entry which is preliminary data.</text>
</comment>
<dbReference type="Proteomes" id="UP000266506">
    <property type="component" value="Unassembled WGS sequence"/>
</dbReference>
<dbReference type="InterPro" id="IPR051394">
    <property type="entry name" value="Glutamate_Synthase"/>
</dbReference>
<sequence length="476" mass="53412">MGKPTGFIEFNRLNKEEILISERIKNFDDFHIPFDLKTQQEQASRCMNCGVPFCQSAMKVNGRNVGCPLSNLIPEWNHLIYLGLYEEAYKRLEKTAPFPEFTGNVCPALCEACCSCSIHGLSVGVKANELFLIEEAYKNGWIHPNKKIKRNGLKVAIIGSGPAGLSCAKKLNDEGFLVTIYEKNDRFGGLLMYGIPNMKLEKDVIERRINLLKEEGIIFVKNTKIGYDLPMEKLIQDYDHIVFACGTSMPRPLMAKGSDAKGILYAVDFLHETTKNLLDKKPFTYNLEGKNVVVVGGGDTANDCLGTAVRENAKSVLDLEIMPEPPLENTLPWPNYPNKKKTDYGVLECNTIYNTEVRRFSTTIDEVIKDENGNVKALKIKQVKFVNGKFEDIPNTKEEVSCDTLIIAMGFLGTLDSDLEHYNLKSNRNKVILNNFTYDDKISVCGDMKNGQSLVVVAIADGKDCALEIINKYRKE</sequence>
<organism evidence="7 8">
    <name type="scientific">Anaeroplasma bactoclasticum</name>
    <dbReference type="NCBI Taxonomy" id="2088"/>
    <lineage>
        <taxon>Bacteria</taxon>
        <taxon>Bacillati</taxon>
        <taxon>Mycoplasmatota</taxon>
        <taxon>Mollicutes</taxon>
        <taxon>Anaeroplasmatales</taxon>
        <taxon>Anaeroplasmataceae</taxon>
        <taxon>Anaeroplasma</taxon>
    </lineage>
</organism>
<dbReference type="AlphaFoldDB" id="A0A397S1I3"/>
<evidence type="ECO:0000259" key="5">
    <source>
        <dbReference type="Pfam" id="PF07992"/>
    </source>
</evidence>
<dbReference type="PANTHER" id="PTHR43100">
    <property type="entry name" value="GLUTAMATE SYNTHASE [NADPH] SMALL CHAIN"/>
    <property type="match status" value="1"/>
</dbReference>
<keyword evidence="8" id="KW-1185">Reference proteome</keyword>
<evidence type="ECO:0000256" key="3">
    <source>
        <dbReference type="ARBA" id="ARBA00023164"/>
    </source>
</evidence>
<dbReference type="InterPro" id="IPR023753">
    <property type="entry name" value="FAD/NAD-binding_dom"/>
</dbReference>